<gene>
    <name evidence="2" type="ORF">NliqN6_6264</name>
</gene>
<reference evidence="2" key="1">
    <citation type="submission" date="2020-07" db="EMBL/GenBank/DDBJ databases">
        <title>Draft Genome Sequence of a Deep-Sea Yeast, Naganishia (Cryptococcus) liquefaciens strain N6.</title>
        <authorList>
            <person name="Han Y.W."/>
            <person name="Kajitani R."/>
            <person name="Morimoto H."/>
            <person name="Parhat M."/>
            <person name="Tsubouchi H."/>
            <person name="Bakenova O."/>
            <person name="Ogata M."/>
            <person name="Argunhan B."/>
            <person name="Aoki R."/>
            <person name="Kajiwara S."/>
            <person name="Itoh T."/>
            <person name="Iwasaki H."/>
        </authorList>
    </citation>
    <scope>NUCLEOTIDE SEQUENCE</scope>
    <source>
        <strain evidence="2">N6</strain>
    </source>
</reference>
<feature type="compositionally biased region" description="Basic and acidic residues" evidence="1">
    <location>
        <begin position="700"/>
        <end position="710"/>
    </location>
</feature>
<protein>
    <submittedName>
        <fullName evidence="2">Uncharacterized protein</fullName>
    </submittedName>
</protein>
<keyword evidence="3" id="KW-1185">Reference proteome</keyword>
<feature type="compositionally biased region" description="Low complexity" evidence="1">
    <location>
        <begin position="53"/>
        <end position="63"/>
    </location>
</feature>
<dbReference type="AlphaFoldDB" id="A0A8H3YJ66"/>
<feature type="compositionally biased region" description="Basic and acidic residues" evidence="1">
    <location>
        <begin position="39"/>
        <end position="48"/>
    </location>
</feature>
<organism evidence="2 3">
    <name type="scientific">Naganishia liquefaciens</name>
    <dbReference type="NCBI Taxonomy" id="104408"/>
    <lineage>
        <taxon>Eukaryota</taxon>
        <taxon>Fungi</taxon>
        <taxon>Dikarya</taxon>
        <taxon>Basidiomycota</taxon>
        <taxon>Agaricomycotina</taxon>
        <taxon>Tremellomycetes</taxon>
        <taxon>Filobasidiales</taxon>
        <taxon>Filobasidiaceae</taxon>
        <taxon>Naganishia</taxon>
    </lineage>
</organism>
<feature type="compositionally biased region" description="Polar residues" evidence="1">
    <location>
        <begin position="751"/>
        <end position="763"/>
    </location>
</feature>
<name>A0A8H3YJ66_9TREE</name>
<feature type="compositionally biased region" description="Low complexity" evidence="1">
    <location>
        <begin position="83"/>
        <end position="106"/>
    </location>
</feature>
<dbReference type="Proteomes" id="UP000620104">
    <property type="component" value="Unassembled WGS sequence"/>
</dbReference>
<comment type="caution">
    <text evidence="2">The sequence shown here is derived from an EMBL/GenBank/DDBJ whole genome shotgun (WGS) entry which is preliminary data.</text>
</comment>
<feature type="compositionally biased region" description="Polar residues" evidence="1">
    <location>
        <begin position="156"/>
        <end position="171"/>
    </location>
</feature>
<evidence type="ECO:0000313" key="2">
    <source>
        <dbReference type="EMBL" id="GHJ89862.1"/>
    </source>
</evidence>
<dbReference type="EMBL" id="BLZA01000049">
    <property type="protein sequence ID" value="GHJ89862.1"/>
    <property type="molecule type" value="Genomic_DNA"/>
</dbReference>
<feature type="region of interest" description="Disordered" evidence="1">
    <location>
        <begin position="31"/>
        <end position="231"/>
    </location>
</feature>
<accession>A0A8H3YJ66</accession>
<feature type="compositionally biased region" description="Low complexity" evidence="1">
    <location>
        <begin position="677"/>
        <end position="686"/>
    </location>
</feature>
<feature type="region of interest" description="Disordered" evidence="1">
    <location>
        <begin position="255"/>
        <end position="289"/>
    </location>
</feature>
<evidence type="ECO:0000256" key="1">
    <source>
        <dbReference type="SAM" id="MobiDB-lite"/>
    </source>
</evidence>
<evidence type="ECO:0000313" key="3">
    <source>
        <dbReference type="Proteomes" id="UP000620104"/>
    </source>
</evidence>
<feature type="compositionally biased region" description="Low complexity" evidence="1">
    <location>
        <begin position="838"/>
        <end position="860"/>
    </location>
</feature>
<proteinExistence type="predicted"/>
<feature type="region of interest" description="Disordered" evidence="1">
    <location>
        <begin position="642"/>
        <end position="665"/>
    </location>
</feature>
<sequence length="894" mass="97332">MGSPIRRTASPLAASPFALPVLHLGSFSDLQLGGSFTGEPKDGGDMHGSRPYTPSTASPSSAAKLSPGVPFLRDPTIARRKTIITPSSSLPPTSPIRQPTTPLTLDIPPPVPLKDYQSRGTPSPITDHPDYADFVYRPQQGGRDETGFAWGGAAANTGQGSTRGYEQQSVRRPQVGRIPSAPLASPSYTSFDPTRRAHQQSRSMGTIPMDSPYASHPDAGPSSRPQTTYDARVLADHTNYDAPAQVPTVPGLIASVRGEASGGGPYPSDARPKALEWSQDSRPPSSRNFADMAAANGSQAPIVPLRVKIPPPQEEICLECLMRDRDLSHVDVTSRGVWSRASDGEFARMLVEERAFDHRWEDARGFLAYEGPRKSARHRASSSAESDWERDDERLQWVVRADQELSRIVRWRGFSWEEDNQREDAGLPLAFRGRFEGGLYESGLKELARKNVSPSAHRFKTLQKYLRDQAAVIGIPPEEEPQLESNLWLYELERSDPCRASGINGRAMAGPASNYQPRMAINGYQNRSTMYEASSVPSNNGYEYQRSDHVEQLSVDPRRKPRVPAVELDVRKGRGISSPGMLELSWQPASRIISRQSPTASTFRQDQQYTFATDDTSTMDWDPASDTALRPFSFAVWAGKKGGASSVRSSPGPGREGNGRSSVLGRWGGSVTSLFGGSQAGSHWGSSHGGNSGSMMDMHLGLDQDRRRNGPPDSQPRSISMASPARPRFFTRTSSSFMSHREPNEAARQPTDMSTNPYDTQVRSVYPDAGHPSNNKKKGIKGLLAKIKSRKKSEGQSSEKTNIGPVPRDDDFATPLAPPPPISFLVRRADRAANHTRSPSSSSLSAFSGTSSPPMPTSGSILVRESWESPRLAPPRGSGRRSNGYSYGLADGSG</sequence>
<feature type="compositionally biased region" description="Polar residues" evidence="1">
    <location>
        <begin position="278"/>
        <end position="288"/>
    </location>
</feature>
<feature type="compositionally biased region" description="Low complexity" evidence="1">
    <location>
        <begin position="728"/>
        <end position="737"/>
    </location>
</feature>
<feature type="compositionally biased region" description="Low complexity" evidence="1">
    <location>
        <begin position="876"/>
        <end position="888"/>
    </location>
</feature>
<feature type="region of interest" description="Disordered" evidence="1">
    <location>
        <begin position="677"/>
        <end position="894"/>
    </location>
</feature>
<dbReference type="OrthoDB" id="3013446at2759"/>